<feature type="transmembrane region" description="Helical" evidence="1">
    <location>
        <begin position="12"/>
        <end position="36"/>
    </location>
</feature>
<feature type="transmembrane region" description="Helical" evidence="1">
    <location>
        <begin position="74"/>
        <end position="96"/>
    </location>
</feature>
<keyword evidence="1" id="KW-0812">Transmembrane</keyword>
<dbReference type="Proteomes" id="UP000706039">
    <property type="component" value="Unassembled WGS sequence"/>
</dbReference>
<comment type="caution">
    <text evidence="2">The sequence shown here is derived from an EMBL/GenBank/DDBJ whole genome shotgun (WGS) entry which is preliminary data.</text>
</comment>
<accession>A0ABS7PNH8</accession>
<keyword evidence="1" id="KW-1133">Transmembrane helix</keyword>
<organism evidence="2 3">
    <name type="scientific">Sphingomonas colocasiae</name>
    <dbReference type="NCBI Taxonomy" id="1848973"/>
    <lineage>
        <taxon>Bacteria</taxon>
        <taxon>Pseudomonadati</taxon>
        <taxon>Pseudomonadota</taxon>
        <taxon>Alphaproteobacteria</taxon>
        <taxon>Sphingomonadales</taxon>
        <taxon>Sphingomonadaceae</taxon>
        <taxon>Sphingomonas</taxon>
    </lineage>
</organism>
<dbReference type="Pfam" id="PF03203">
    <property type="entry name" value="MerC"/>
    <property type="match status" value="1"/>
</dbReference>
<evidence type="ECO:0000256" key="1">
    <source>
        <dbReference type="SAM" id="Phobius"/>
    </source>
</evidence>
<name>A0ABS7PNH8_9SPHN</name>
<dbReference type="InterPro" id="IPR004891">
    <property type="entry name" value="Mercury-R_MerC"/>
</dbReference>
<proteinExistence type="predicted"/>
<keyword evidence="1" id="KW-0472">Membrane</keyword>
<sequence>MRRNGTQQNWLDGLSIGASALCLIHCLALPILIAALPALARALDLREGFHLLVLAAAIPTSAVALMAGHRRHGALVPVFTGIAGLVLMTIGALFTSRAAAETALTVAGSLLLASAHIANWRLRARATG</sequence>
<evidence type="ECO:0000313" key="3">
    <source>
        <dbReference type="Proteomes" id="UP000706039"/>
    </source>
</evidence>
<feature type="transmembrane region" description="Helical" evidence="1">
    <location>
        <begin position="48"/>
        <end position="67"/>
    </location>
</feature>
<keyword evidence="3" id="KW-1185">Reference proteome</keyword>
<reference evidence="2 3" key="1">
    <citation type="submission" date="2021-08" db="EMBL/GenBank/DDBJ databases">
        <authorList>
            <person name="Tuo L."/>
        </authorList>
    </citation>
    <scope>NUCLEOTIDE SEQUENCE [LARGE SCALE GENOMIC DNA]</scope>
    <source>
        <strain evidence="2 3">JCM 31229</strain>
    </source>
</reference>
<dbReference type="EMBL" id="JAINVV010000003">
    <property type="protein sequence ID" value="MBY8821594.1"/>
    <property type="molecule type" value="Genomic_DNA"/>
</dbReference>
<feature type="transmembrane region" description="Helical" evidence="1">
    <location>
        <begin position="102"/>
        <end position="122"/>
    </location>
</feature>
<gene>
    <name evidence="2" type="ORF">K7G82_04775</name>
</gene>
<evidence type="ECO:0000313" key="2">
    <source>
        <dbReference type="EMBL" id="MBY8821594.1"/>
    </source>
</evidence>
<protein>
    <submittedName>
        <fullName evidence="2">MerC domain-containing protein</fullName>
    </submittedName>
</protein>